<accession>A0A841JQJ7</accession>
<dbReference type="SUPFAM" id="SSF48008">
    <property type="entry name" value="GntR ligand-binding domain-like"/>
    <property type="match status" value="1"/>
</dbReference>
<dbReference type="GO" id="GO:0003677">
    <property type="term" value="F:DNA binding"/>
    <property type="evidence" value="ECO:0007669"/>
    <property type="project" value="UniProtKB-KW"/>
</dbReference>
<comment type="caution">
    <text evidence="6">The sequence shown here is derived from an EMBL/GenBank/DDBJ whole genome shotgun (WGS) entry which is preliminary data.</text>
</comment>
<evidence type="ECO:0000259" key="5">
    <source>
        <dbReference type="PROSITE" id="PS50949"/>
    </source>
</evidence>
<dbReference type="InterPro" id="IPR011711">
    <property type="entry name" value="GntR_C"/>
</dbReference>
<dbReference type="SMART" id="SM00345">
    <property type="entry name" value="HTH_GNTR"/>
    <property type="match status" value="1"/>
</dbReference>
<dbReference type="SUPFAM" id="SSF46785">
    <property type="entry name" value="Winged helix' DNA-binding domain"/>
    <property type="match status" value="1"/>
</dbReference>
<gene>
    <name evidence="6" type="ORF">HNQ77_001592</name>
</gene>
<dbReference type="Pfam" id="PF00392">
    <property type="entry name" value="GntR"/>
    <property type="match status" value="1"/>
</dbReference>
<keyword evidence="2 6" id="KW-0238">DNA-binding</keyword>
<dbReference type="RefSeq" id="WP_082125345.1">
    <property type="nucleotide sequence ID" value="NZ_JACHEK010000003.1"/>
</dbReference>
<dbReference type="InterPro" id="IPR036390">
    <property type="entry name" value="WH_DNA-bd_sf"/>
</dbReference>
<feature type="region of interest" description="Disordered" evidence="4">
    <location>
        <begin position="221"/>
        <end position="243"/>
    </location>
</feature>
<dbReference type="OrthoDB" id="9781630at2"/>
<sequence>MSAIKKLSLPQNLTALAYDSIKRYIMEGDLDEDARLTEEFLSNRLGISKSPVREALNSLQAEGLIRIEPRRGAFLRRFSAKEIKDLYGLREELEAYAVGVADLTPQLIAELHTSIEHTRSLVKAKNRIGHIEEDTHFHQTIAKASGNAELCRVLSNIHNQIWLCRCKSYSLSSSTAVQAHLKILEAFQKNDRAAAQSHMRMHIALVRERLIEFVTQKDEAVDENGASHGSSREIDGLASTAAD</sequence>
<keyword evidence="7" id="KW-1185">Reference proteome</keyword>
<dbReference type="Proteomes" id="UP000538666">
    <property type="component" value="Unassembled WGS sequence"/>
</dbReference>
<organism evidence="6 7">
    <name type="scientific">Silvibacterium bohemicum</name>
    <dbReference type="NCBI Taxonomy" id="1577686"/>
    <lineage>
        <taxon>Bacteria</taxon>
        <taxon>Pseudomonadati</taxon>
        <taxon>Acidobacteriota</taxon>
        <taxon>Terriglobia</taxon>
        <taxon>Terriglobales</taxon>
        <taxon>Acidobacteriaceae</taxon>
        <taxon>Silvibacterium</taxon>
    </lineage>
</organism>
<dbReference type="PROSITE" id="PS50949">
    <property type="entry name" value="HTH_GNTR"/>
    <property type="match status" value="1"/>
</dbReference>
<evidence type="ECO:0000256" key="1">
    <source>
        <dbReference type="ARBA" id="ARBA00023015"/>
    </source>
</evidence>
<keyword evidence="1" id="KW-0805">Transcription regulation</keyword>
<dbReference type="SMART" id="SM00895">
    <property type="entry name" value="FCD"/>
    <property type="match status" value="1"/>
</dbReference>
<evidence type="ECO:0000256" key="3">
    <source>
        <dbReference type="ARBA" id="ARBA00023163"/>
    </source>
</evidence>
<dbReference type="InterPro" id="IPR036388">
    <property type="entry name" value="WH-like_DNA-bd_sf"/>
</dbReference>
<name>A0A841JQJ7_9BACT</name>
<dbReference type="Pfam" id="PF07729">
    <property type="entry name" value="FCD"/>
    <property type="match status" value="1"/>
</dbReference>
<dbReference type="PANTHER" id="PTHR43537">
    <property type="entry name" value="TRANSCRIPTIONAL REGULATOR, GNTR FAMILY"/>
    <property type="match status" value="1"/>
</dbReference>
<dbReference type="AlphaFoldDB" id="A0A841JQJ7"/>
<evidence type="ECO:0000313" key="6">
    <source>
        <dbReference type="EMBL" id="MBB6143643.1"/>
    </source>
</evidence>
<dbReference type="GO" id="GO:0003700">
    <property type="term" value="F:DNA-binding transcription factor activity"/>
    <property type="evidence" value="ECO:0007669"/>
    <property type="project" value="InterPro"/>
</dbReference>
<evidence type="ECO:0000313" key="7">
    <source>
        <dbReference type="Proteomes" id="UP000538666"/>
    </source>
</evidence>
<keyword evidence="3" id="KW-0804">Transcription</keyword>
<evidence type="ECO:0000256" key="2">
    <source>
        <dbReference type="ARBA" id="ARBA00023125"/>
    </source>
</evidence>
<dbReference type="EMBL" id="JACHEK010000003">
    <property type="protein sequence ID" value="MBB6143643.1"/>
    <property type="molecule type" value="Genomic_DNA"/>
</dbReference>
<dbReference type="Gene3D" id="1.10.10.10">
    <property type="entry name" value="Winged helix-like DNA-binding domain superfamily/Winged helix DNA-binding domain"/>
    <property type="match status" value="1"/>
</dbReference>
<dbReference type="InterPro" id="IPR000524">
    <property type="entry name" value="Tscrpt_reg_HTH_GntR"/>
</dbReference>
<protein>
    <submittedName>
        <fullName evidence="6">DNA-binding GntR family transcriptional regulator</fullName>
    </submittedName>
</protein>
<dbReference type="PRINTS" id="PR00035">
    <property type="entry name" value="HTHGNTR"/>
</dbReference>
<proteinExistence type="predicted"/>
<dbReference type="Gene3D" id="1.20.120.530">
    <property type="entry name" value="GntR ligand-binding domain-like"/>
    <property type="match status" value="1"/>
</dbReference>
<reference evidence="6 7" key="1">
    <citation type="submission" date="2020-08" db="EMBL/GenBank/DDBJ databases">
        <title>Genomic Encyclopedia of Type Strains, Phase IV (KMG-IV): sequencing the most valuable type-strain genomes for metagenomic binning, comparative biology and taxonomic classification.</title>
        <authorList>
            <person name="Goeker M."/>
        </authorList>
    </citation>
    <scope>NUCLEOTIDE SEQUENCE [LARGE SCALE GENOMIC DNA]</scope>
    <source>
        <strain evidence="6 7">DSM 103733</strain>
    </source>
</reference>
<dbReference type="PANTHER" id="PTHR43537:SF24">
    <property type="entry name" value="GLUCONATE OPERON TRANSCRIPTIONAL REPRESSOR"/>
    <property type="match status" value="1"/>
</dbReference>
<dbReference type="CDD" id="cd07377">
    <property type="entry name" value="WHTH_GntR"/>
    <property type="match status" value="1"/>
</dbReference>
<dbReference type="InterPro" id="IPR008920">
    <property type="entry name" value="TF_FadR/GntR_C"/>
</dbReference>
<feature type="domain" description="HTH gntR-type" evidence="5">
    <location>
        <begin position="11"/>
        <end position="78"/>
    </location>
</feature>
<evidence type="ECO:0000256" key="4">
    <source>
        <dbReference type="SAM" id="MobiDB-lite"/>
    </source>
</evidence>